<dbReference type="Pfam" id="PF07963">
    <property type="entry name" value="N_methyl"/>
    <property type="match status" value="1"/>
</dbReference>
<gene>
    <name evidence="2" type="ORF">V5E97_21475</name>
</gene>
<dbReference type="RefSeq" id="WP_406693605.1">
    <property type="nucleotide sequence ID" value="NZ_CP155447.1"/>
</dbReference>
<dbReference type="SUPFAM" id="SSF54523">
    <property type="entry name" value="Pili subunits"/>
    <property type="match status" value="1"/>
</dbReference>
<dbReference type="PANTHER" id="PTHR30093">
    <property type="entry name" value="GENERAL SECRETION PATHWAY PROTEIN G"/>
    <property type="match status" value="1"/>
</dbReference>
<organism evidence="2">
    <name type="scientific">Singulisphaera sp. Ch08</name>
    <dbReference type="NCBI Taxonomy" id="3120278"/>
    <lineage>
        <taxon>Bacteria</taxon>
        <taxon>Pseudomonadati</taxon>
        <taxon>Planctomycetota</taxon>
        <taxon>Planctomycetia</taxon>
        <taxon>Isosphaerales</taxon>
        <taxon>Isosphaeraceae</taxon>
        <taxon>Singulisphaera</taxon>
    </lineage>
</organism>
<name>A0AAU7C6C9_9BACT</name>
<dbReference type="InterPro" id="IPR012902">
    <property type="entry name" value="N_methyl_site"/>
</dbReference>
<dbReference type="NCBIfam" id="TIGR04294">
    <property type="entry name" value="pre_pil_HX9DG"/>
    <property type="match status" value="1"/>
</dbReference>
<dbReference type="EMBL" id="CP155447">
    <property type="protein sequence ID" value="XBH00923.1"/>
    <property type="molecule type" value="Genomic_DNA"/>
</dbReference>
<proteinExistence type="predicted"/>
<dbReference type="AlphaFoldDB" id="A0AAU7C6C9"/>
<dbReference type="PANTHER" id="PTHR30093:SF2">
    <property type="entry name" value="TYPE II SECRETION SYSTEM PROTEIN H"/>
    <property type="match status" value="1"/>
</dbReference>
<dbReference type="NCBIfam" id="TIGR02532">
    <property type="entry name" value="IV_pilin_GFxxxE"/>
    <property type="match status" value="1"/>
</dbReference>
<reference evidence="2" key="1">
    <citation type="submission" date="2024-05" db="EMBL/GenBank/DDBJ databases">
        <title>Planctomycetes of the genus Singulisphaera possess chitinolytic capabilities.</title>
        <authorList>
            <person name="Ivanova A."/>
        </authorList>
    </citation>
    <scope>NUCLEOTIDE SEQUENCE</scope>
    <source>
        <strain evidence="2">Ch08T</strain>
    </source>
</reference>
<feature type="domain" description="DUF1559" evidence="1">
    <location>
        <begin position="30"/>
        <end position="302"/>
    </location>
</feature>
<evidence type="ECO:0000259" key="1">
    <source>
        <dbReference type="Pfam" id="PF07596"/>
    </source>
</evidence>
<sequence length="323" mass="34171">MRRRGFTLIELLVVIAIIAVLIALLLPAVQAAREAARRLQCVSNLKQIGIAMHNYESSKGAFPSGRTNYPNVWSSLSQLLTTMEGTDQYNALNFSFPSVDLSASGGLTNAPNTSVVSTALKIFLCPSDGIERISPDFGATNYVGCAGTGTTNGGSFKVVSGFPVPDGVFYDTSCIRMADITDGLSNTVAFGETVKGSGRNNTGAVPEDPTRQFAEFLTSSAPLSPTACLAPSQWTGDRGREWARGSFVMAAYNHFNTPNSRIPDCTNSGRAAALTAARSLHSGGVNTLFCDGHVQFLKDSVNTTSWRAIATRGGGEVVSSSDY</sequence>
<accession>A0AAU7C6C9</accession>
<dbReference type="PROSITE" id="PS00409">
    <property type="entry name" value="PROKAR_NTER_METHYL"/>
    <property type="match status" value="1"/>
</dbReference>
<protein>
    <submittedName>
        <fullName evidence="2">DUF1559 domain-containing protein</fullName>
    </submittedName>
</protein>
<dbReference type="Pfam" id="PF07596">
    <property type="entry name" value="SBP_bac_10"/>
    <property type="match status" value="1"/>
</dbReference>
<dbReference type="InterPro" id="IPR027558">
    <property type="entry name" value="Pre_pil_HX9DG_C"/>
</dbReference>
<dbReference type="InterPro" id="IPR011453">
    <property type="entry name" value="DUF1559"/>
</dbReference>
<dbReference type="Gene3D" id="3.30.700.10">
    <property type="entry name" value="Glycoprotein, Type 4 Pilin"/>
    <property type="match status" value="1"/>
</dbReference>
<evidence type="ECO:0000313" key="2">
    <source>
        <dbReference type="EMBL" id="XBH00923.1"/>
    </source>
</evidence>
<dbReference type="InterPro" id="IPR045584">
    <property type="entry name" value="Pilin-like"/>
</dbReference>